<name>A0AAV7ZYV4_9EUKA</name>
<gene>
    <name evidence="2" type="ORF">M0812_11554</name>
</gene>
<feature type="compositionally biased region" description="Acidic residues" evidence="1">
    <location>
        <begin position="209"/>
        <end position="229"/>
    </location>
</feature>
<evidence type="ECO:0000313" key="3">
    <source>
        <dbReference type="Proteomes" id="UP001146793"/>
    </source>
</evidence>
<organism evidence="2 3">
    <name type="scientific">Anaeramoeba flamelloides</name>
    <dbReference type="NCBI Taxonomy" id="1746091"/>
    <lineage>
        <taxon>Eukaryota</taxon>
        <taxon>Metamonada</taxon>
        <taxon>Anaeramoebidae</taxon>
        <taxon>Anaeramoeba</taxon>
    </lineage>
</organism>
<feature type="region of interest" description="Disordered" evidence="1">
    <location>
        <begin position="200"/>
        <end position="236"/>
    </location>
</feature>
<sequence length="389" mass="46219">MNKRQSHTIDKNCLEFFSRKYNLGSLSDLKKRSKRKPILTRKTKQIICKYNHLPKKNTKKKPQNIKLNKITKKKCQQCSTTKRVKRYRIALVMGVLSNGSTIKHTTHQDFSDVYVCGYCLSTIQLGHFKKQIEVNGKTISVQLVTFQGTRSKNWGKMVENYKKSVQRKEQKWQTFVQFEKEKRKRERKFLRKLKKQEEKENLRQKKMEIEEEEEEEEGEEEGGEEEEANIDQKQEKSTILEIEMEDEKENEKNEEQTQIIFLNKKPFLEKKEEQKINNQNKLKISNKNINKDFRKSKQKDPKKKKQKKSHKKHKKVISIPNVQRKTNQKQNYMQKSNAISQTSNLFSKANQINVPKYISKAFTTIQPSPTLKRKHAFSALNSKIRKTNH</sequence>
<feature type="compositionally biased region" description="Basic residues" evidence="1">
    <location>
        <begin position="300"/>
        <end position="315"/>
    </location>
</feature>
<dbReference type="AlphaFoldDB" id="A0AAV7ZYV4"/>
<comment type="caution">
    <text evidence="2">The sequence shown here is derived from an EMBL/GenBank/DDBJ whole genome shotgun (WGS) entry which is preliminary data.</text>
</comment>
<proteinExistence type="predicted"/>
<dbReference type="EMBL" id="JANTQA010000023">
    <property type="protein sequence ID" value="KAJ3445667.1"/>
    <property type="molecule type" value="Genomic_DNA"/>
</dbReference>
<accession>A0AAV7ZYV4</accession>
<feature type="region of interest" description="Disordered" evidence="1">
    <location>
        <begin position="276"/>
        <end position="315"/>
    </location>
</feature>
<feature type="compositionally biased region" description="Basic and acidic residues" evidence="1">
    <location>
        <begin position="289"/>
        <end position="299"/>
    </location>
</feature>
<evidence type="ECO:0000256" key="1">
    <source>
        <dbReference type="SAM" id="MobiDB-lite"/>
    </source>
</evidence>
<feature type="compositionally biased region" description="Low complexity" evidence="1">
    <location>
        <begin position="276"/>
        <end position="288"/>
    </location>
</feature>
<reference evidence="2" key="1">
    <citation type="submission" date="2022-08" db="EMBL/GenBank/DDBJ databases">
        <title>Novel sulphate-reducing endosymbionts in the free-living metamonad Anaeramoeba.</title>
        <authorList>
            <person name="Jerlstrom-Hultqvist J."/>
            <person name="Cepicka I."/>
            <person name="Gallot-Lavallee L."/>
            <person name="Salas-Leiva D."/>
            <person name="Curtis B.A."/>
            <person name="Zahonova K."/>
            <person name="Pipaliya S."/>
            <person name="Dacks J."/>
            <person name="Roger A.J."/>
        </authorList>
    </citation>
    <scope>NUCLEOTIDE SEQUENCE</scope>
    <source>
        <strain evidence="2">Busselton2</strain>
    </source>
</reference>
<dbReference type="Proteomes" id="UP001146793">
    <property type="component" value="Unassembled WGS sequence"/>
</dbReference>
<evidence type="ECO:0000313" key="2">
    <source>
        <dbReference type="EMBL" id="KAJ3445667.1"/>
    </source>
</evidence>
<protein>
    <submittedName>
        <fullName evidence="2">Uncharacterized protein</fullName>
    </submittedName>
</protein>